<evidence type="ECO:0000313" key="3">
    <source>
        <dbReference type="Proteomes" id="UP000183760"/>
    </source>
</evidence>
<dbReference type="EMBL" id="FOIB01000004">
    <property type="protein sequence ID" value="SEU03334.1"/>
    <property type="molecule type" value="Genomic_DNA"/>
</dbReference>
<reference evidence="2 3" key="1">
    <citation type="submission" date="2016-10" db="EMBL/GenBank/DDBJ databases">
        <authorList>
            <person name="Varghese N."/>
            <person name="Submissions S."/>
        </authorList>
    </citation>
    <scope>NUCLEOTIDE SEQUENCE [LARGE SCALE GENOMIC DNA]</scope>
    <source>
        <strain evidence="2 3">DSM 16525</strain>
    </source>
</reference>
<feature type="region of interest" description="Disordered" evidence="1">
    <location>
        <begin position="32"/>
        <end position="57"/>
    </location>
</feature>
<accession>A0ABY1CGX2</accession>
<organism evidence="2 3">
    <name type="scientific">Myxococcus fulvus</name>
    <dbReference type="NCBI Taxonomy" id="33"/>
    <lineage>
        <taxon>Bacteria</taxon>
        <taxon>Pseudomonadati</taxon>
        <taxon>Myxococcota</taxon>
        <taxon>Myxococcia</taxon>
        <taxon>Myxococcales</taxon>
        <taxon>Cystobacterineae</taxon>
        <taxon>Myxococcaceae</taxon>
        <taxon>Myxococcus</taxon>
    </lineage>
</organism>
<sequence>MRARAGLRGVVLGAVLVTLGICVSVPPRDEAPAVEAAPRSAAPSPVKGDSPKSTPEPVLRVEQVKGAGGATVQVAGPAPADSALTRFAKDALVPLTAEEQALLREESVDDLSALVARTERAFLDATPESRARLERRYHAALDLVAKLSAPLAEDARAREVDARYRQALTREQEKWRELSPEERSRAQDTFKEWFFQGEQAR</sequence>
<comment type="caution">
    <text evidence="2">The sequence shown here is derived from an EMBL/GenBank/DDBJ whole genome shotgun (WGS) entry which is preliminary data.</text>
</comment>
<evidence type="ECO:0000313" key="2">
    <source>
        <dbReference type="EMBL" id="SEU03334.1"/>
    </source>
</evidence>
<protein>
    <recommendedName>
        <fullName evidence="4">Lipoprotein</fullName>
    </recommendedName>
</protein>
<evidence type="ECO:0008006" key="4">
    <source>
        <dbReference type="Google" id="ProtNLM"/>
    </source>
</evidence>
<name>A0ABY1CGX2_MYXFU</name>
<keyword evidence="3" id="KW-1185">Reference proteome</keyword>
<dbReference type="RefSeq" id="WP_074953866.1">
    <property type="nucleotide sequence ID" value="NZ_BJXR01000018.1"/>
</dbReference>
<dbReference type="Proteomes" id="UP000183760">
    <property type="component" value="Unassembled WGS sequence"/>
</dbReference>
<proteinExistence type="predicted"/>
<evidence type="ECO:0000256" key="1">
    <source>
        <dbReference type="SAM" id="MobiDB-lite"/>
    </source>
</evidence>
<gene>
    <name evidence="2" type="ORF">SAMN05443572_104477</name>
</gene>
<feature type="compositionally biased region" description="Low complexity" evidence="1">
    <location>
        <begin position="33"/>
        <end position="46"/>
    </location>
</feature>